<name>A0AC55D9S2_ECHTE</name>
<accession>A0AC55D9S2</accession>
<evidence type="ECO:0000313" key="2">
    <source>
        <dbReference type="RefSeq" id="XP_045148495.1"/>
    </source>
</evidence>
<proteinExistence type="predicted"/>
<dbReference type="RefSeq" id="XP_045148495.1">
    <property type="nucleotide sequence ID" value="XM_045292560.1"/>
</dbReference>
<gene>
    <name evidence="2" type="primary">LOC101662521</name>
</gene>
<protein>
    <submittedName>
        <fullName evidence="2">Zinc finger protein 350 isoform X2</fullName>
    </submittedName>
</protein>
<sequence length="585" mass="65812">MPQEPTKMTVAQESLTFDDVAVAFTREEWQLLGPAQKDLYWDVMLENYRNLVSVGCQVSKPDALSRLVQGEQPWSLFHGGYSGIFSEIRKADDHLLRRSQNESWVDKMEPCCEHNALENIVHRPPNNFHLGENHDIFYLGEKNLKSNLSLSTGNQRQNDKITKSAELNGDERTFLHADHDQFCTEKKFPESRKSNSTKSQLMKHQKTHLTEKPHVCRECGKAFIKKSFLTNHQIIHTGEKPHRCSLCGKAFPKKFNLTEHYQTTHKGQKPYKCPECGKSYLYESGLIKHQKTHKGEKPYVCSECGKSFFEKADLIIHQRIHTGEKPYVCSECGKGFIQKGNLIIHQRTHTGEKPYVCGECGKGFSQKSCLIGHQRFHTGKSPFVCSECGKPYSQKSGLISHRKIHTGVKPFQCNDCGKAFNTKPKLRVHQRSHTGETPYGCKECGEAFAYTSSLYLHKRKHTSDTHVGSIRVEGSLRLEDPATGNPVSSHRSDLMPEKGRVTTVTGQMPSAGAQPSVSTNGLLSNRNVVLVGPPVASSEPSGGNREFVQQRILMNAVNVVMPMNAVNVARPSMLNYVLFYATQNP</sequence>
<dbReference type="Proteomes" id="UP000694863">
    <property type="component" value="Unplaced"/>
</dbReference>
<organism evidence="1 2">
    <name type="scientific">Echinops telfairi</name>
    <name type="common">Lesser hedgehog tenrec</name>
    <dbReference type="NCBI Taxonomy" id="9371"/>
    <lineage>
        <taxon>Eukaryota</taxon>
        <taxon>Metazoa</taxon>
        <taxon>Chordata</taxon>
        <taxon>Craniata</taxon>
        <taxon>Vertebrata</taxon>
        <taxon>Euteleostomi</taxon>
        <taxon>Mammalia</taxon>
        <taxon>Eutheria</taxon>
        <taxon>Afrotheria</taxon>
        <taxon>Tenrecidae</taxon>
        <taxon>Tenrecinae</taxon>
        <taxon>Echinops</taxon>
    </lineage>
</organism>
<reference evidence="2" key="1">
    <citation type="submission" date="2025-08" db="UniProtKB">
        <authorList>
            <consortium name="RefSeq"/>
        </authorList>
    </citation>
    <scope>IDENTIFICATION</scope>
</reference>
<evidence type="ECO:0000313" key="1">
    <source>
        <dbReference type="Proteomes" id="UP000694863"/>
    </source>
</evidence>
<keyword evidence="1" id="KW-1185">Reference proteome</keyword>